<feature type="compositionally biased region" description="Pro residues" evidence="1">
    <location>
        <begin position="275"/>
        <end position="295"/>
    </location>
</feature>
<dbReference type="AntiFam" id="ANF00041">
    <property type="entry name" value="Antisense to RNaseP"/>
</dbReference>
<dbReference type="EMBL" id="OBML01000001">
    <property type="protein sequence ID" value="SOB89319.1"/>
    <property type="molecule type" value="Genomic_DNA"/>
</dbReference>
<proteinExistence type="predicted"/>
<accession>A0A285R6F4</accession>
<feature type="compositionally biased region" description="Basic and acidic residues" evidence="1">
    <location>
        <begin position="265"/>
        <end position="274"/>
    </location>
</feature>
<name>A0A285R6F4_9HYPH</name>
<dbReference type="AlphaFoldDB" id="A0A285R6F4"/>
<evidence type="ECO:0000313" key="3">
    <source>
        <dbReference type="Proteomes" id="UP000219331"/>
    </source>
</evidence>
<protein>
    <submittedName>
        <fullName evidence="2">Uncharacterized protein</fullName>
    </submittedName>
</protein>
<evidence type="ECO:0000313" key="2">
    <source>
        <dbReference type="EMBL" id="SOB89319.1"/>
    </source>
</evidence>
<gene>
    <name evidence="2" type="ORF">SAMN05421512_101227</name>
</gene>
<keyword evidence="3" id="KW-1185">Reference proteome</keyword>
<dbReference type="Proteomes" id="UP000219331">
    <property type="component" value="Unassembled WGS sequence"/>
</dbReference>
<sequence>MRARFMPAEGANGSRLCAALGRDDLREKACAPHPLCRHPGRRRSRRAGAYWLPEQLRKSANLSLRYPGRASREPGPESREPRAFGARAREDARKGRGEKTPAEGALAPRLAPGGSSKQEGKKCQPACKPGFVWRGIAAARDGHSSGTPVAGRLAQPTRAAGLERTGSLAEPAPPLFGFAPGGVYRAASVAGRAVGSYPTLSPLPRPQPRRFAFCGTFPGVAPAGRYPAPFFRGARTFLPCGVSALAGAAVQPADARLVCAAGPSVKRDASRPLPERPPPPRRMPAPPRPAPRQSR</sequence>
<feature type="region of interest" description="Disordered" evidence="1">
    <location>
        <begin position="62"/>
        <end position="122"/>
    </location>
</feature>
<feature type="compositionally biased region" description="Basic and acidic residues" evidence="1">
    <location>
        <begin position="70"/>
        <end position="101"/>
    </location>
</feature>
<organism evidence="2 3">
    <name type="scientific">Stappia indica</name>
    <dbReference type="NCBI Taxonomy" id="538381"/>
    <lineage>
        <taxon>Bacteria</taxon>
        <taxon>Pseudomonadati</taxon>
        <taxon>Pseudomonadota</taxon>
        <taxon>Alphaproteobacteria</taxon>
        <taxon>Hyphomicrobiales</taxon>
        <taxon>Stappiaceae</taxon>
        <taxon>Stappia</taxon>
    </lineage>
</organism>
<evidence type="ECO:0000256" key="1">
    <source>
        <dbReference type="SAM" id="MobiDB-lite"/>
    </source>
</evidence>
<feature type="region of interest" description="Disordered" evidence="1">
    <location>
        <begin position="261"/>
        <end position="295"/>
    </location>
</feature>
<reference evidence="2 3" key="1">
    <citation type="submission" date="2017-08" db="EMBL/GenBank/DDBJ databases">
        <authorList>
            <person name="de Groot N.N."/>
        </authorList>
    </citation>
    <scope>NUCLEOTIDE SEQUENCE [LARGE SCALE GENOMIC DNA]</scope>
    <source>
        <strain evidence="2 3">USBA 352</strain>
    </source>
</reference>